<name>A0A844FER0_9FIRM</name>
<dbReference type="RefSeq" id="WP_154482273.1">
    <property type="nucleotide sequence ID" value="NZ_VULR01000002.1"/>
</dbReference>
<evidence type="ECO:0000256" key="1">
    <source>
        <dbReference type="SAM" id="Coils"/>
    </source>
</evidence>
<comment type="caution">
    <text evidence="2">The sequence shown here is derived from an EMBL/GenBank/DDBJ whole genome shotgun (WGS) entry which is preliminary data.</text>
</comment>
<evidence type="ECO:0000313" key="3">
    <source>
        <dbReference type="Proteomes" id="UP000462760"/>
    </source>
</evidence>
<dbReference type="AlphaFoldDB" id="A0A844FER0"/>
<sequence>MLKINKSTNLNANIQVEGKNVMFLNATINELGSVTFGKTVQNVELYKANMEEVNKQVTEFQEEVKKAELDSLGGELDEIK</sequence>
<gene>
    <name evidence="2" type="ORF">FYJ27_01815</name>
</gene>
<evidence type="ECO:0000313" key="2">
    <source>
        <dbReference type="EMBL" id="MSS42475.1"/>
    </source>
</evidence>
<keyword evidence="1" id="KW-0175">Coiled coil</keyword>
<feature type="coiled-coil region" evidence="1">
    <location>
        <begin position="43"/>
        <end position="70"/>
    </location>
</feature>
<dbReference type="Proteomes" id="UP000462760">
    <property type="component" value="Unassembled WGS sequence"/>
</dbReference>
<proteinExistence type="predicted"/>
<dbReference type="EMBL" id="VULR01000002">
    <property type="protein sequence ID" value="MSS42475.1"/>
    <property type="molecule type" value="Genomic_DNA"/>
</dbReference>
<protein>
    <submittedName>
        <fullName evidence="2">Uncharacterized protein</fullName>
    </submittedName>
</protein>
<reference evidence="2 3" key="1">
    <citation type="submission" date="2019-08" db="EMBL/GenBank/DDBJ databases">
        <title>In-depth cultivation of the pig gut microbiome towards novel bacterial diversity and tailored functional studies.</title>
        <authorList>
            <person name="Wylensek D."/>
            <person name="Hitch T.C.A."/>
            <person name="Clavel T."/>
        </authorList>
    </citation>
    <scope>NUCLEOTIDE SEQUENCE [LARGE SCALE GENOMIC DNA]</scope>
    <source>
        <strain evidence="2 3">Med78-601-WT-4W-RMD-3</strain>
    </source>
</reference>
<organism evidence="2 3">
    <name type="scientific">Anaerosalibacter bizertensis</name>
    <dbReference type="NCBI Taxonomy" id="932217"/>
    <lineage>
        <taxon>Bacteria</taxon>
        <taxon>Bacillati</taxon>
        <taxon>Bacillota</taxon>
        <taxon>Tissierellia</taxon>
        <taxon>Tissierellales</taxon>
        <taxon>Sporanaerobacteraceae</taxon>
        <taxon>Anaerosalibacter</taxon>
    </lineage>
</organism>
<accession>A0A844FER0</accession>